<dbReference type="PANTHER" id="PTHR43180">
    <property type="entry name" value="3-OXOACYL-(ACYL-CARRIER-PROTEIN) REDUCTASE (AFU_ORTHOLOGUE AFUA_6G11210)"/>
    <property type="match status" value="1"/>
</dbReference>
<dbReference type="Pfam" id="PF13561">
    <property type="entry name" value="adh_short_C2"/>
    <property type="match status" value="3"/>
</dbReference>
<protein>
    <submittedName>
        <fullName evidence="3">Glucose/ribitol dehydrogenase</fullName>
    </submittedName>
</protein>
<accession>A0A118JYF1</accession>
<gene>
    <name evidence="3" type="ORF">Ccrd_000197</name>
</gene>
<dbReference type="PRINTS" id="PR00080">
    <property type="entry name" value="SDRFAMILY"/>
</dbReference>
<evidence type="ECO:0000313" key="3">
    <source>
        <dbReference type="EMBL" id="KVH97692.1"/>
    </source>
</evidence>
<proteinExistence type="inferred from homology"/>
<organism evidence="3 4">
    <name type="scientific">Cynara cardunculus var. scolymus</name>
    <name type="common">Globe artichoke</name>
    <name type="synonym">Cynara scolymus</name>
    <dbReference type="NCBI Taxonomy" id="59895"/>
    <lineage>
        <taxon>Eukaryota</taxon>
        <taxon>Viridiplantae</taxon>
        <taxon>Streptophyta</taxon>
        <taxon>Embryophyta</taxon>
        <taxon>Tracheophyta</taxon>
        <taxon>Spermatophyta</taxon>
        <taxon>Magnoliopsida</taxon>
        <taxon>eudicotyledons</taxon>
        <taxon>Gunneridae</taxon>
        <taxon>Pentapetalae</taxon>
        <taxon>asterids</taxon>
        <taxon>campanulids</taxon>
        <taxon>Asterales</taxon>
        <taxon>Asteraceae</taxon>
        <taxon>Carduoideae</taxon>
        <taxon>Cardueae</taxon>
        <taxon>Carduinae</taxon>
        <taxon>Cynara</taxon>
    </lineage>
</organism>
<dbReference type="OMA" id="SAPYHVQ"/>
<dbReference type="AlphaFoldDB" id="A0A118JYF1"/>
<dbReference type="SUPFAM" id="SSF51735">
    <property type="entry name" value="NAD(P)-binding Rossmann-fold domains"/>
    <property type="match status" value="3"/>
</dbReference>
<dbReference type="Gene3D" id="3.40.50.720">
    <property type="entry name" value="NAD(P)-binding Rossmann-like Domain"/>
    <property type="match status" value="3"/>
</dbReference>
<dbReference type="PRINTS" id="PR00081">
    <property type="entry name" value="GDHRDH"/>
</dbReference>
<dbReference type="InterPro" id="IPR002347">
    <property type="entry name" value="SDR_fam"/>
</dbReference>
<dbReference type="GO" id="GO:0016616">
    <property type="term" value="F:oxidoreductase activity, acting on the CH-OH group of donors, NAD or NADP as acceptor"/>
    <property type="evidence" value="ECO:0007669"/>
    <property type="project" value="UniProtKB-ARBA"/>
</dbReference>
<dbReference type="InterPro" id="IPR036291">
    <property type="entry name" value="NAD(P)-bd_dom_sf"/>
</dbReference>
<sequence>MASSTSTSTSIPKPRLENKVAIVTGGAQGIGECIVRSFVKHGAKVVIVDIKDDLGELICKDLGAEFVSFIHCDVSVESDVENAINTTIGRHGKLDIMVNNAGIGDAPKLSILDNDKADFERVISVNLIGAFLGTKHAARVMIPKCSGSIITTASVCSITGGVASHAYTSSKHGVVGLAKNVAAELGKYQIRVNCISPHFIPTLLAMKFFDMDENSTVYSNLKGKTLGPQDVANAAVFLASDESEYMSGHNLVVDGGYSVLNPSFGLLENKVAIVTGGAQGIGECIVRSFVKHGAKVVILDVKDDLGQLVCQDLGVECVSFVHCDITLESDVENAINTTVARHGKLDIMVNNAGIVDEPKLSILDNDKADFERVISVNLIGVFLGTKHAARVMIPKCSGSIITTASICSITGGVASHAYTSSKHGVVGLAKNVVAELGKYQIRVNCISPYVIPTPLAIKFFKMDENSTVFSNLNGKTLGPQDIANAAVFLASDESEYMSGHNLVVDGGYSVLNPAFGLLENKVAIVTGGARGIGECIVRSFVKHGAKVVILDVRDELGQLVCQDLGVEFVSFVHCDVTVELDVENAINTTIAKHGQLDIMVNNAGTCDKLELSILDNDKADFERIINVNLIGVFLGTKHAARVMIPKCSGSIITTASIASITGGLSSHAYTSSKHGVVGLAKNVAAELGKYQICVNCISPYVIPTQLAMKFFNMDENSTVFSNLNGKKLGSQDVANAAVFLASDESGYMSGHNLVVDGGYSVLNPAFGLFSLTG</sequence>
<dbReference type="PANTHER" id="PTHR43180:SF30">
    <property type="entry name" value="MOMILACTONE A SYNTHASE"/>
    <property type="match status" value="1"/>
</dbReference>
<dbReference type="FunFam" id="3.40.50.720:FF:000084">
    <property type="entry name" value="Short-chain dehydrogenase reductase"/>
    <property type="match status" value="3"/>
</dbReference>
<dbReference type="Proteomes" id="UP000243975">
    <property type="component" value="Unassembled WGS sequence"/>
</dbReference>
<keyword evidence="4" id="KW-1185">Reference proteome</keyword>
<evidence type="ECO:0000313" key="4">
    <source>
        <dbReference type="Proteomes" id="UP000243975"/>
    </source>
</evidence>
<dbReference type="NCBIfam" id="NF005559">
    <property type="entry name" value="PRK07231.1"/>
    <property type="match status" value="3"/>
</dbReference>
<keyword evidence="2" id="KW-0560">Oxidoreductase</keyword>
<dbReference type="InterPro" id="IPR020904">
    <property type="entry name" value="Sc_DH/Rdtase_CS"/>
</dbReference>
<evidence type="ECO:0000256" key="1">
    <source>
        <dbReference type="ARBA" id="ARBA00006484"/>
    </source>
</evidence>
<reference evidence="3 4" key="1">
    <citation type="journal article" date="2016" name="Sci. Rep.">
        <title>The genome sequence of the outbreeding globe artichoke constructed de novo incorporating a phase-aware low-pass sequencing strategy of F1 progeny.</title>
        <authorList>
            <person name="Scaglione D."/>
            <person name="Reyes-Chin-Wo S."/>
            <person name="Acquadro A."/>
            <person name="Froenicke L."/>
            <person name="Portis E."/>
            <person name="Beitel C."/>
            <person name="Tirone M."/>
            <person name="Mauro R."/>
            <person name="Lo Monaco A."/>
            <person name="Mauromicale G."/>
            <person name="Faccioli P."/>
            <person name="Cattivelli L."/>
            <person name="Rieseberg L."/>
            <person name="Michelmore R."/>
            <person name="Lanteri S."/>
        </authorList>
    </citation>
    <scope>NUCLEOTIDE SEQUENCE [LARGE SCALE GENOMIC DNA]</scope>
    <source>
        <strain evidence="3">2C</strain>
    </source>
</reference>
<dbReference type="EMBL" id="LEKV01003821">
    <property type="protein sequence ID" value="KVH97692.1"/>
    <property type="molecule type" value="Genomic_DNA"/>
</dbReference>
<comment type="caution">
    <text evidence="3">The sequence shown here is derived from an EMBL/GenBank/DDBJ whole genome shotgun (WGS) entry which is preliminary data.</text>
</comment>
<dbReference type="Gramene" id="KVH97692">
    <property type="protein sequence ID" value="KVH97692"/>
    <property type="gene ID" value="Ccrd_000197"/>
</dbReference>
<dbReference type="PROSITE" id="PS00061">
    <property type="entry name" value="ADH_SHORT"/>
    <property type="match status" value="2"/>
</dbReference>
<comment type="similarity">
    <text evidence="1">Belongs to the short-chain dehydrogenases/reductases (SDR) family.</text>
</comment>
<evidence type="ECO:0000256" key="2">
    <source>
        <dbReference type="ARBA" id="ARBA00023002"/>
    </source>
</evidence>
<name>A0A118JYF1_CYNCS</name>
<dbReference type="STRING" id="59895.A0A118JYF1"/>